<keyword evidence="1" id="KW-1133">Transmembrane helix</keyword>
<gene>
    <name evidence="2" type="ORF">Esi_0133_0058</name>
</gene>
<evidence type="ECO:0000313" key="3">
    <source>
        <dbReference type="Proteomes" id="UP000002630"/>
    </source>
</evidence>
<dbReference type="Proteomes" id="UP000002630">
    <property type="component" value="Linkage Group LG17"/>
</dbReference>
<proteinExistence type="predicted"/>
<evidence type="ECO:0008006" key="4">
    <source>
        <dbReference type="Google" id="ProtNLM"/>
    </source>
</evidence>
<organism evidence="2 3">
    <name type="scientific">Ectocarpus siliculosus</name>
    <name type="common">Brown alga</name>
    <name type="synonym">Conferva siliculosa</name>
    <dbReference type="NCBI Taxonomy" id="2880"/>
    <lineage>
        <taxon>Eukaryota</taxon>
        <taxon>Sar</taxon>
        <taxon>Stramenopiles</taxon>
        <taxon>Ochrophyta</taxon>
        <taxon>PX clade</taxon>
        <taxon>Phaeophyceae</taxon>
        <taxon>Ectocarpales</taxon>
        <taxon>Ectocarpaceae</taxon>
        <taxon>Ectocarpus</taxon>
    </lineage>
</organism>
<feature type="transmembrane region" description="Helical" evidence="1">
    <location>
        <begin position="101"/>
        <end position="120"/>
    </location>
</feature>
<dbReference type="EMBL" id="FN647953">
    <property type="protein sequence ID" value="CBJ29053.1"/>
    <property type="molecule type" value="Genomic_DNA"/>
</dbReference>
<protein>
    <recommendedName>
        <fullName evidence="4">Transmembrane protein</fullName>
    </recommendedName>
</protein>
<name>D7FJF0_ECTSI</name>
<dbReference type="EMBL" id="FN649742">
    <property type="protein sequence ID" value="CBJ29053.1"/>
    <property type="molecule type" value="Genomic_DNA"/>
</dbReference>
<feature type="transmembrane region" description="Helical" evidence="1">
    <location>
        <begin position="149"/>
        <end position="179"/>
    </location>
</feature>
<dbReference type="OrthoDB" id="10284491at2759"/>
<feature type="transmembrane region" description="Helical" evidence="1">
    <location>
        <begin position="45"/>
        <end position="63"/>
    </location>
</feature>
<reference evidence="2 3" key="1">
    <citation type="journal article" date="2010" name="Nature">
        <title>The Ectocarpus genome and the independent evolution of multicellularity in brown algae.</title>
        <authorList>
            <person name="Cock J.M."/>
            <person name="Sterck L."/>
            <person name="Rouze P."/>
            <person name="Scornet D."/>
            <person name="Allen A.E."/>
            <person name="Amoutzias G."/>
            <person name="Anthouard V."/>
            <person name="Artiguenave F."/>
            <person name="Aury J.M."/>
            <person name="Badger J.H."/>
            <person name="Beszteri B."/>
            <person name="Billiau K."/>
            <person name="Bonnet E."/>
            <person name="Bothwell J.H."/>
            <person name="Bowler C."/>
            <person name="Boyen C."/>
            <person name="Brownlee C."/>
            <person name="Carrano C.J."/>
            <person name="Charrier B."/>
            <person name="Cho G.Y."/>
            <person name="Coelho S.M."/>
            <person name="Collen J."/>
            <person name="Corre E."/>
            <person name="Da Silva C."/>
            <person name="Delage L."/>
            <person name="Delaroque N."/>
            <person name="Dittami S.M."/>
            <person name="Doulbeau S."/>
            <person name="Elias M."/>
            <person name="Farnham G."/>
            <person name="Gachon C.M."/>
            <person name="Gschloessl B."/>
            <person name="Heesch S."/>
            <person name="Jabbari K."/>
            <person name="Jubin C."/>
            <person name="Kawai H."/>
            <person name="Kimura K."/>
            <person name="Kloareg B."/>
            <person name="Kupper F.C."/>
            <person name="Lang D."/>
            <person name="Le Bail A."/>
            <person name="Leblanc C."/>
            <person name="Lerouge P."/>
            <person name="Lohr M."/>
            <person name="Lopez P.J."/>
            <person name="Martens C."/>
            <person name="Maumus F."/>
            <person name="Michel G."/>
            <person name="Miranda-Saavedra D."/>
            <person name="Morales J."/>
            <person name="Moreau H."/>
            <person name="Motomura T."/>
            <person name="Nagasato C."/>
            <person name="Napoli C.A."/>
            <person name="Nelson D.R."/>
            <person name="Nyvall-Collen P."/>
            <person name="Peters A.F."/>
            <person name="Pommier C."/>
            <person name="Potin P."/>
            <person name="Poulain J."/>
            <person name="Quesneville H."/>
            <person name="Read B."/>
            <person name="Rensing S.A."/>
            <person name="Ritter A."/>
            <person name="Rousvoal S."/>
            <person name="Samanta M."/>
            <person name="Samson G."/>
            <person name="Schroeder D.C."/>
            <person name="Segurens B."/>
            <person name="Strittmatter M."/>
            <person name="Tonon T."/>
            <person name="Tregear J.W."/>
            <person name="Valentin K."/>
            <person name="von Dassow P."/>
            <person name="Yamagishi T."/>
            <person name="Van de Peer Y."/>
            <person name="Wincker P."/>
        </authorList>
    </citation>
    <scope>NUCLEOTIDE SEQUENCE [LARGE SCALE GENOMIC DNA]</scope>
    <source>
        <strain evidence="3">Ec32 / CCAP1310/4</strain>
    </source>
</reference>
<feature type="transmembrane region" description="Helical" evidence="1">
    <location>
        <begin position="75"/>
        <end position="95"/>
    </location>
</feature>
<keyword evidence="1" id="KW-0472">Membrane</keyword>
<keyword evidence="3" id="KW-1185">Reference proteome</keyword>
<dbReference type="InParanoid" id="D7FJF0"/>
<sequence>MAVPATECCVNCCNETWILALSVADILSDFLYFEELYTENNVPDGVAFAVLGFAIVGLMSFLSGPFSDIGTAVSISFEDFPIIIITTAIQAYLAGADVREWHAVAIVSYVFSMFAMQQKVMKLGLVKSIRDILNPRAEEERQAEIGPCYWWVVFVRSLAAVAFTVLLAWALSAFIIFFAPDPPGER</sequence>
<keyword evidence="1" id="KW-0812">Transmembrane</keyword>
<accession>D7FJF0</accession>
<dbReference type="AlphaFoldDB" id="D7FJF0"/>
<evidence type="ECO:0000313" key="2">
    <source>
        <dbReference type="EMBL" id="CBJ29053.1"/>
    </source>
</evidence>
<evidence type="ECO:0000256" key="1">
    <source>
        <dbReference type="SAM" id="Phobius"/>
    </source>
</evidence>